<name>A0AAD2D6J5_EUPCR</name>
<accession>A0AAD2D6J5</accession>
<reference evidence="1" key="1">
    <citation type="submission" date="2023-07" db="EMBL/GenBank/DDBJ databases">
        <authorList>
            <consortium name="AG Swart"/>
            <person name="Singh M."/>
            <person name="Singh A."/>
            <person name="Seah K."/>
            <person name="Emmerich C."/>
        </authorList>
    </citation>
    <scope>NUCLEOTIDE SEQUENCE</scope>
    <source>
        <strain evidence="1">DP1</strain>
    </source>
</reference>
<comment type="caution">
    <text evidence="1">The sequence shown here is derived from an EMBL/GenBank/DDBJ whole genome shotgun (WGS) entry which is preliminary data.</text>
</comment>
<evidence type="ECO:0000313" key="2">
    <source>
        <dbReference type="Proteomes" id="UP001295684"/>
    </source>
</evidence>
<evidence type="ECO:0000313" key="1">
    <source>
        <dbReference type="EMBL" id="CAI2382492.1"/>
    </source>
</evidence>
<sequence length="120" mass="14079">MKSTACSVSRNCLFGSIPNSLSIYMWRHSNFFCIDDLCFVENEVVFLNRSQWNFLTFLRTDFKTMSFLLLSPAMNGFLPFLVVVESEWTEEGSLLLWVWSSSELLLLYEHKLVRLMLCDE</sequence>
<dbReference type="Proteomes" id="UP001295684">
    <property type="component" value="Unassembled WGS sequence"/>
</dbReference>
<gene>
    <name evidence="1" type="ORF">ECRASSUSDP1_LOCUS23966</name>
</gene>
<dbReference type="EMBL" id="CAMPGE010024671">
    <property type="protein sequence ID" value="CAI2382492.1"/>
    <property type="molecule type" value="Genomic_DNA"/>
</dbReference>
<keyword evidence="2" id="KW-1185">Reference proteome</keyword>
<dbReference type="AlphaFoldDB" id="A0AAD2D6J5"/>
<protein>
    <submittedName>
        <fullName evidence="1">Uncharacterized protein</fullName>
    </submittedName>
</protein>
<proteinExistence type="predicted"/>
<organism evidence="1 2">
    <name type="scientific">Euplotes crassus</name>
    <dbReference type="NCBI Taxonomy" id="5936"/>
    <lineage>
        <taxon>Eukaryota</taxon>
        <taxon>Sar</taxon>
        <taxon>Alveolata</taxon>
        <taxon>Ciliophora</taxon>
        <taxon>Intramacronucleata</taxon>
        <taxon>Spirotrichea</taxon>
        <taxon>Hypotrichia</taxon>
        <taxon>Euplotida</taxon>
        <taxon>Euplotidae</taxon>
        <taxon>Moneuplotes</taxon>
    </lineage>
</organism>